<evidence type="ECO:0000313" key="4">
    <source>
        <dbReference type="EMBL" id="QTR49440.1"/>
    </source>
</evidence>
<feature type="domain" description="RCK N-terminal" evidence="3">
    <location>
        <begin position="123"/>
        <end position="246"/>
    </location>
</feature>
<keyword evidence="5" id="KW-1185">Reference proteome</keyword>
<dbReference type="Gene3D" id="1.10.287.70">
    <property type="match status" value="1"/>
</dbReference>
<dbReference type="PANTHER" id="PTHR43833:SF9">
    <property type="entry name" value="POTASSIUM CHANNEL PROTEIN YUGO-RELATED"/>
    <property type="match status" value="1"/>
</dbReference>
<comment type="subcellular location">
    <subcellularLocation>
        <location evidence="1">Cell membrane</location>
        <topology evidence="1">Multi-pass membrane protein</topology>
    </subcellularLocation>
</comment>
<feature type="transmembrane region" description="Helical" evidence="2">
    <location>
        <begin position="45"/>
        <end position="64"/>
    </location>
</feature>
<dbReference type="InterPro" id="IPR003148">
    <property type="entry name" value="RCK_N"/>
</dbReference>
<accession>A0ABX7X7J0</accession>
<dbReference type="InterPro" id="IPR036291">
    <property type="entry name" value="NAD(P)-bd_dom_sf"/>
</dbReference>
<dbReference type="InterPro" id="IPR050721">
    <property type="entry name" value="Trk_Ktr_HKT_K-transport"/>
</dbReference>
<dbReference type="SUPFAM" id="SSF51735">
    <property type="entry name" value="NAD(P)-binding Rossmann-fold domains"/>
    <property type="match status" value="2"/>
</dbReference>
<evidence type="ECO:0000256" key="2">
    <source>
        <dbReference type="SAM" id="Phobius"/>
    </source>
</evidence>
<dbReference type="RefSeq" id="WP_210226286.1">
    <property type="nucleotide sequence ID" value="NZ_CP072800.1"/>
</dbReference>
<dbReference type="Proteomes" id="UP000672027">
    <property type="component" value="Chromosome"/>
</dbReference>
<feature type="transmembrane region" description="Helical" evidence="2">
    <location>
        <begin position="12"/>
        <end position="33"/>
    </location>
</feature>
<gene>
    <name evidence="4" type="ORF">J8380_14505</name>
</gene>
<dbReference type="SUPFAM" id="SSF81324">
    <property type="entry name" value="Voltage-gated potassium channels"/>
    <property type="match status" value="1"/>
</dbReference>
<sequence length="564" mass="62648">MPDIFYVLLRRLRTPLIVLITVYAISVLGLTLIPGRDADGEIWHMSFFHALYVVSYTASTIGFGEVPYEFTNAQRLWMMVVIHMTVIGWLYSIGSLLAVLQNPAFRKLRSDYAFQQGVKRLRTPFYLVCGYGDTGGILVKALADEGIKAVVIDNDESRINELELNDYIRRPLGLLGDASKPAVLEMAGITNNYCIGVIALTNSDQTNLMIALSAYLLNPGLRVLARAESAEIEANIRSFGKNEVINPFETFAGRLALAIHSPGMYTLFTWMTGIPHEPLREPPFPERGLWLIAGYGRFGKALHRRLQDAGITTQVIEADPLNTEVPPGTIQGSGTEAATLQLAGLKQAVGIVAGTYDDANNLSILMTAREVKPDIFIVARQNQRDNDMIFEKAAFDLLMKRGDVIAHKIFALLRTPLISDFLEAIKAHDDDWANLLVSRILGVTTDEVPYLWEIKLNKARTPALYKSCMAGAVTLADILRSPRERTQQLPAIPLLLKRDENVIILPNTATPLEISDRLLMCASYQTSQDMQWATQNHNVLHYLLTGDEVSGGSILRRYLMKGSS</sequence>
<evidence type="ECO:0000313" key="5">
    <source>
        <dbReference type="Proteomes" id="UP000672027"/>
    </source>
</evidence>
<name>A0ABX7X7J0_9GAMM</name>
<protein>
    <submittedName>
        <fullName evidence="4">NAD-binding protein</fullName>
    </submittedName>
</protein>
<organism evidence="4 5">
    <name type="scientific">Candidatus Thiothrix anitrata</name>
    <dbReference type="NCBI Taxonomy" id="2823902"/>
    <lineage>
        <taxon>Bacteria</taxon>
        <taxon>Pseudomonadati</taxon>
        <taxon>Pseudomonadota</taxon>
        <taxon>Gammaproteobacteria</taxon>
        <taxon>Thiotrichales</taxon>
        <taxon>Thiotrichaceae</taxon>
        <taxon>Thiothrix</taxon>
    </lineage>
</organism>
<evidence type="ECO:0000256" key="1">
    <source>
        <dbReference type="ARBA" id="ARBA00004651"/>
    </source>
</evidence>
<keyword evidence="2" id="KW-0472">Membrane</keyword>
<dbReference type="PANTHER" id="PTHR43833">
    <property type="entry name" value="POTASSIUM CHANNEL PROTEIN 2-RELATED-RELATED"/>
    <property type="match status" value="1"/>
</dbReference>
<dbReference type="EMBL" id="CP072800">
    <property type="protein sequence ID" value="QTR49440.1"/>
    <property type="molecule type" value="Genomic_DNA"/>
</dbReference>
<dbReference type="Pfam" id="PF02254">
    <property type="entry name" value="TrkA_N"/>
    <property type="match status" value="2"/>
</dbReference>
<keyword evidence="2" id="KW-0812">Transmembrane</keyword>
<dbReference type="Pfam" id="PF07885">
    <property type="entry name" value="Ion_trans_2"/>
    <property type="match status" value="1"/>
</dbReference>
<dbReference type="PROSITE" id="PS51201">
    <property type="entry name" value="RCK_N"/>
    <property type="match status" value="1"/>
</dbReference>
<evidence type="ECO:0000259" key="3">
    <source>
        <dbReference type="PROSITE" id="PS51201"/>
    </source>
</evidence>
<dbReference type="InterPro" id="IPR013099">
    <property type="entry name" value="K_chnl_dom"/>
</dbReference>
<proteinExistence type="predicted"/>
<feature type="transmembrane region" description="Helical" evidence="2">
    <location>
        <begin position="76"/>
        <end position="100"/>
    </location>
</feature>
<reference evidence="4 5" key="1">
    <citation type="submission" date="2021-04" db="EMBL/GenBank/DDBJ databases">
        <title>Genomics, taxonomy and metabolism of representatives of sulfur bacteria of the genus Thiothrix: Thiothrix fructosivorans QT, Thiothrix unzii A1T and three new species, Thiothrix subterranea sp. nov., Thiothrix litoralis sp. nov. and 'Candidatus Thiothrix anitrata' sp. nov.</title>
        <authorList>
            <person name="Ravin N.V."/>
            <person name="Smolyakov D."/>
            <person name="Rudenko T.S."/>
            <person name="Mardanov A.V."/>
            <person name="Beletsky A.V."/>
            <person name="Markov N.D."/>
            <person name="Fomenkov A.I."/>
            <person name="Roberts R.J."/>
            <person name="Karnachuk O.V."/>
            <person name="Novikov A."/>
            <person name="Grabovich M.Y."/>
        </authorList>
    </citation>
    <scope>NUCLEOTIDE SEQUENCE [LARGE SCALE GENOMIC DNA]</scope>
    <source>
        <strain evidence="4 5">A52</strain>
    </source>
</reference>
<keyword evidence="2" id="KW-1133">Transmembrane helix</keyword>
<dbReference type="Gene3D" id="3.40.50.720">
    <property type="entry name" value="NAD(P)-binding Rossmann-like Domain"/>
    <property type="match status" value="2"/>
</dbReference>